<dbReference type="InterPro" id="IPR026392">
    <property type="entry name" value="Exo/Archaeosortase_dom"/>
</dbReference>
<dbReference type="NCBIfam" id="TIGR04178">
    <property type="entry name" value="exo_archaeo"/>
    <property type="match status" value="1"/>
</dbReference>
<sequence>MKTNKLATVTRLAHPQFWLLTIGSGLIAIHLTLVWKAENTNLFGTSFLSWAAVSFIVWEKRDNLSLESDILSCFLGLAFIWIALIRSASMNSFGGFLYASPFIFGLGLALIASGFQGLKQYIGELITLLFLSIPKLLPEWAIYKITLLTAKSSAFILWYIGFDVTLTGINIYLPNGSVEVLRGCSGVELISQMLGLAILFLLVFPQSWQYKVLVPIVAATVGFMMNAGRVALMTVIVAKDNMNAFDYWHSGNGSLLFSIISVLMFGLFCWFLIGHNESKNQDSKLS</sequence>
<keyword evidence="10" id="KW-1185">Reference proteome</keyword>
<dbReference type="EMBL" id="MRCA01000007">
    <property type="protein sequence ID" value="OKH13323.1"/>
    <property type="molecule type" value="Genomic_DNA"/>
</dbReference>
<evidence type="ECO:0000256" key="2">
    <source>
        <dbReference type="ARBA" id="ARBA00022475"/>
    </source>
</evidence>
<reference evidence="9 10" key="1">
    <citation type="submission" date="2016-11" db="EMBL/GenBank/DDBJ databases">
        <title>Draft Genome Sequences of Nine Cyanobacterial Strains from Diverse Habitats.</title>
        <authorList>
            <person name="Zhu T."/>
            <person name="Hou S."/>
            <person name="Lu X."/>
            <person name="Hess W.R."/>
        </authorList>
    </citation>
    <scope>NUCLEOTIDE SEQUENCE [LARGE SCALE GENOMIC DNA]</scope>
    <source>
        <strain evidence="9 10">NIES-592</strain>
    </source>
</reference>
<feature type="transmembrane region" description="Helical" evidence="8">
    <location>
        <begin position="64"/>
        <end position="84"/>
    </location>
</feature>
<proteinExistence type="predicted"/>
<gene>
    <name evidence="9" type="ORF">NIES592_14735</name>
</gene>
<keyword evidence="2" id="KW-1003">Cell membrane</keyword>
<evidence type="ECO:0000313" key="9">
    <source>
        <dbReference type="EMBL" id="OKH13323.1"/>
    </source>
</evidence>
<feature type="transmembrane region" description="Helical" evidence="8">
    <location>
        <begin position="255"/>
        <end position="273"/>
    </location>
</feature>
<evidence type="ECO:0000256" key="3">
    <source>
        <dbReference type="ARBA" id="ARBA00022670"/>
    </source>
</evidence>
<dbReference type="Proteomes" id="UP000186391">
    <property type="component" value="Unassembled WGS sequence"/>
</dbReference>
<evidence type="ECO:0000313" key="10">
    <source>
        <dbReference type="Proteomes" id="UP000186391"/>
    </source>
</evidence>
<comment type="caution">
    <text evidence="9">The sequence shown here is derived from an EMBL/GenBank/DDBJ whole genome shotgun (WGS) entry which is preliminary data.</text>
</comment>
<dbReference type="InterPro" id="IPR022505">
    <property type="entry name" value="Exosortase_cyanobac"/>
</dbReference>
<dbReference type="OrthoDB" id="461510at2"/>
<keyword evidence="7 8" id="KW-0472">Membrane</keyword>
<name>A0A1U7GY85_9CYAN</name>
<dbReference type="GO" id="GO:0008233">
    <property type="term" value="F:peptidase activity"/>
    <property type="evidence" value="ECO:0007669"/>
    <property type="project" value="UniProtKB-KW"/>
</dbReference>
<keyword evidence="6 8" id="KW-1133">Transmembrane helix</keyword>
<dbReference type="GO" id="GO:0006508">
    <property type="term" value="P:proteolysis"/>
    <property type="evidence" value="ECO:0007669"/>
    <property type="project" value="UniProtKB-KW"/>
</dbReference>
<feature type="transmembrane region" description="Helical" evidence="8">
    <location>
        <begin position="185"/>
        <end position="205"/>
    </location>
</feature>
<evidence type="ECO:0000256" key="8">
    <source>
        <dbReference type="SAM" id="Phobius"/>
    </source>
</evidence>
<accession>A0A1U7GY85</accession>
<keyword evidence="4 8" id="KW-0812">Transmembrane</keyword>
<feature type="transmembrane region" description="Helical" evidence="8">
    <location>
        <begin position="96"/>
        <end position="115"/>
    </location>
</feature>
<dbReference type="InterPro" id="IPR019127">
    <property type="entry name" value="Exosortase"/>
</dbReference>
<dbReference type="RefSeq" id="WP_073556143.1">
    <property type="nucleotide sequence ID" value="NZ_MRCA01000007.1"/>
</dbReference>
<feature type="transmembrane region" description="Helical" evidence="8">
    <location>
        <begin position="121"/>
        <end position="143"/>
    </location>
</feature>
<organism evidence="9 10">
    <name type="scientific">Fischerella major NIES-592</name>
    <dbReference type="NCBI Taxonomy" id="210994"/>
    <lineage>
        <taxon>Bacteria</taxon>
        <taxon>Bacillati</taxon>
        <taxon>Cyanobacteriota</taxon>
        <taxon>Cyanophyceae</taxon>
        <taxon>Nostocales</taxon>
        <taxon>Hapalosiphonaceae</taxon>
        <taxon>Fischerella</taxon>
    </lineage>
</organism>
<evidence type="ECO:0000256" key="7">
    <source>
        <dbReference type="ARBA" id="ARBA00023136"/>
    </source>
</evidence>
<feature type="transmembrane region" description="Helical" evidence="8">
    <location>
        <begin position="155"/>
        <end position="173"/>
    </location>
</feature>
<feature type="transmembrane region" description="Helical" evidence="8">
    <location>
        <begin position="42"/>
        <end position="58"/>
    </location>
</feature>
<evidence type="ECO:0000256" key="5">
    <source>
        <dbReference type="ARBA" id="ARBA00022801"/>
    </source>
</evidence>
<protein>
    <submittedName>
        <fullName evidence="9">Cyanoexosortase A</fullName>
    </submittedName>
</protein>
<evidence type="ECO:0000256" key="6">
    <source>
        <dbReference type="ARBA" id="ARBA00022989"/>
    </source>
</evidence>
<comment type="subcellular location">
    <subcellularLocation>
        <location evidence="1">Cell membrane</location>
        <topology evidence="1">Multi-pass membrane protein</topology>
    </subcellularLocation>
</comment>
<evidence type="ECO:0000256" key="1">
    <source>
        <dbReference type="ARBA" id="ARBA00004651"/>
    </source>
</evidence>
<keyword evidence="3" id="KW-0645">Protease</keyword>
<keyword evidence="5" id="KW-0378">Hydrolase</keyword>
<dbReference type="Pfam" id="PF09721">
    <property type="entry name" value="Exosortase_EpsH"/>
    <property type="match status" value="1"/>
</dbReference>
<dbReference type="GO" id="GO:0005886">
    <property type="term" value="C:plasma membrane"/>
    <property type="evidence" value="ECO:0007669"/>
    <property type="project" value="UniProtKB-SubCell"/>
</dbReference>
<feature type="transmembrane region" description="Helical" evidence="8">
    <location>
        <begin position="212"/>
        <end position="235"/>
    </location>
</feature>
<feature type="transmembrane region" description="Helical" evidence="8">
    <location>
        <begin position="16"/>
        <end position="35"/>
    </location>
</feature>
<evidence type="ECO:0000256" key="4">
    <source>
        <dbReference type="ARBA" id="ARBA00022692"/>
    </source>
</evidence>
<dbReference type="AlphaFoldDB" id="A0A1U7GY85"/>
<dbReference type="NCBIfam" id="TIGR03763">
    <property type="entry name" value="cyanoexo_CrtA"/>
    <property type="match status" value="1"/>
</dbReference>